<dbReference type="EMBL" id="CCKQ01002770">
    <property type="protein sequence ID" value="CDW73872.1"/>
    <property type="molecule type" value="Genomic_DNA"/>
</dbReference>
<evidence type="ECO:0000256" key="1">
    <source>
        <dbReference type="SAM" id="Coils"/>
    </source>
</evidence>
<accession>A0A077ZXA8</accession>
<keyword evidence="2" id="KW-0472">Membrane</keyword>
<evidence type="ECO:0000256" key="2">
    <source>
        <dbReference type="SAM" id="Phobius"/>
    </source>
</evidence>
<keyword evidence="5" id="KW-1185">Reference proteome</keyword>
<dbReference type="OrthoDB" id="551156at2759"/>
<organism evidence="4 5">
    <name type="scientific">Stylonychia lemnae</name>
    <name type="common">Ciliate</name>
    <dbReference type="NCBI Taxonomy" id="5949"/>
    <lineage>
        <taxon>Eukaryota</taxon>
        <taxon>Sar</taxon>
        <taxon>Alveolata</taxon>
        <taxon>Ciliophora</taxon>
        <taxon>Intramacronucleata</taxon>
        <taxon>Spirotrichea</taxon>
        <taxon>Stichotrichia</taxon>
        <taxon>Sporadotrichida</taxon>
        <taxon>Oxytrichidae</taxon>
        <taxon>Stylonychinae</taxon>
        <taxon>Stylonychia</taxon>
    </lineage>
</organism>
<feature type="transmembrane region" description="Helical" evidence="2">
    <location>
        <begin position="1361"/>
        <end position="1381"/>
    </location>
</feature>
<keyword evidence="2" id="KW-1133">Transmembrane helix</keyword>
<evidence type="ECO:0000256" key="3">
    <source>
        <dbReference type="SAM" id="SignalP"/>
    </source>
</evidence>
<dbReference type="InterPro" id="IPR011050">
    <property type="entry name" value="Pectin_lyase_fold/virulence"/>
</dbReference>
<dbReference type="Proteomes" id="UP000039865">
    <property type="component" value="Unassembled WGS sequence"/>
</dbReference>
<evidence type="ECO:0000313" key="4">
    <source>
        <dbReference type="EMBL" id="CDW73872.1"/>
    </source>
</evidence>
<feature type="coiled-coil region" evidence="1">
    <location>
        <begin position="1913"/>
        <end position="1940"/>
    </location>
</feature>
<proteinExistence type="predicted"/>
<dbReference type="SUPFAM" id="SSF51126">
    <property type="entry name" value="Pectin lyase-like"/>
    <property type="match status" value="2"/>
</dbReference>
<gene>
    <name evidence="4" type="primary">Contig10292.g10984</name>
    <name evidence="4" type="ORF">STYLEM_2861</name>
</gene>
<evidence type="ECO:0000313" key="5">
    <source>
        <dbReference type="Proteomes" id="UP000039865"/>
    </source>
</evidence>
<name>A0A077ZXA8_STYLE</name>
<reference evidence="4 5" key="1">
    <citation type="submission" date="2014-06" db="EMBL/GenBank/DDBJ databases">
        <authorList>
            <person name="Swart Estienne"/>
        </authorList>
    </citation>
    <scope>NUCLEOTIDE SEQUENCE [LARGE SCALE GENOMIC DNA]</scope>
    <source>
        <strain evidence="4 5">130c</strain>
    </source>
</reference>
<keyword evidence="1" id="KW-0175">Coiled coil</keyword>
<protein>
    <submittedName>
        <fullName evidence="4">Uncharacterized protein</fullName>
    </submittedName>
</protein>
<dbReference type="InParanoid" id="A0A077ZXA8"/>
<feature type="transmembrane region" description="Helical" evidence="2">
    <location>
        <begin position="1329"/>
        <end position="1349"/>
    </location>
</feature>
<dbReference type="PANTHER" id="PTHR11319:SF35">
    <property type="entry name" value="OUTER MEMBRANE PROTEIN PMPC-RELATED"/>
    <property type="match status" value="1"/>
</dbReference>
<dbReference type="PANTHER" id="PTHR11319">
    <property type="entry name" value="G PROTEIN-COUPLED RECEPTOR-RELATED"/>
    <property type="match status" value="1"/>
</dbReference>
<dbReference type="InterPro" id="IPR009030">
    <property type="entry name" value="Growth_fac_rcpt_cys_sf"/>
</dbReference>
<dbReference type="SUPFAM" id="SSF57184">
    <property type="entry name" value="Growth factor receptor domain"/>
    <property type="match status" value="1"/>
</dbReference>
<keyword evidence="3" id="KW-0732">Signal</keyword>
<feature type="chain" id="PRO_5001729063" evidence="3">
    <location>
        <begin position="24"/>
        <end position="1965"/>
    </location>
</feature>
<feature type="transmembrane region" description="Helical" evidence="2">
    <location>
        <begin position="1424"/>
        <end position="1448"/>
    </location>
</feature>
<feature type="signal peptide" evidence="3">
    <location>
        <begin position="1"/>
        <end position="23"/>
    </location>
</feature>
<sequence length="1965" mass="225401">MIIALAFSAVMLFLLMPSQASLACNTAQFLNTATNTCEDCGDTCDECLDLITCVNCKNPQLQLLKSGSCQFCPDNFQLNELNECEASRMFVDPSSNKYLELGTRSYPFKSMISALVELFNYLQADKKSYEILIKEDLMQQFSLITDPTYNINAKIQQGLITPAELNLISLKSELVIIRSSVFFANLLIENQITESNEENRFLFLYDIQNRTIQFEVCYSTIFKFIQKIVFNLYGKIMRSANPLNMRILNSTIITDYMTEGIILLSDCSQRTSNSYEGEILISGLRVIGQRYLVIQQPQIYIQTLYNVTIDNSEFRSFSTTNDASKQQLFIESTNLCPFSTDNKIKKTQVTNSYITSDAINGKELNIRNITNNNVSLGPIQASHIQITGSTTLNLIDVKFFNCDTQSRIVLATGLFTYTNIDRLVLINNTYLSTSTNYITNLRSQSLSIINTTFNGFKYADQSKFGAYIVRYDEYTLTSSGENSTFDNVTVSNNEVNFFFFGGFKNSSLPNKNIYFQIRLNRIFFNQNMYEKEANLIMIDQFVDESNAQIVINNSYFSNNSFGAGGNLLLAHQNQRLPLIIQNTIVTFNYQAQFHFKAGDIMMTNLPLSVIVKNCTFSKNYQMIDNLSMSRGTIILADYQYVGVYVQDSSFIRNFAADGAVFFVHYNSYIIIKNSTIQSNHAVQCSLGIIENSGYFYIQDSLIQDNHALKNSIISILDSIDIQSEFDNCQFHNNGAYEIEMLASFLINNWLQNVTDQKILSQIQLSDRKLLVKDKIQYSMTISKGSLKISNSFIQRARNYIISYVSEVSIYNTSIANLTINDQDGSFITVTQSQVLLQNTSFFNISYLNTRIGHKQYILESYLNSQIQIFDTQLVASRIQLLSSVNTDIVIRNLSIINASYFFTNDRIMRIDSSSLILNDSNFNTMQSVAPTLIYLFRCKKIQINNSTFINFNKTLFQIQLSQINITGSSLIANNRTYDLDTNYQNMIRFRLQDNKIINIIESTLRIKNSTFIRGMSKEQGGALLIKNTNLNVRLSNFIENYAKEGGAMALICSPYSNYFDSNYAATKGGGIYYNKHRPQIYKKNVFTGDNYAPYGSQMAGYPYSVIIQSYDKIDIASGQIYQGIIQIGIIDADGQIITNDNSSATDQKAKISGEYQIQVENGIGIFQTGMLQFYSIPGSKNVSFKIQSSSIDTNYIKKIFLNASNDQTKSINLEYIYFDFRECQSGEINFNEYSQCNECLDNAECPGGDIINVLPGFWRSSNISTNILPCIYDKACVGNQLDSTSNNAQICKYGYEGNLCNHCSNVDGIQFMKINKYECGLCPSKINNLIYISGIFLLLVIALAFLLWINLRTQKESETSIVIRILLNYIQVLTSAAAFNLNWPYYLQAFFGIYSEVGQIAENIISFDCFLQDTGFTKPDSSTFYFKTLVIVILPIIMNFIFWIFFFITKLFKHQSFANFKRQVTVATIVIIYSLHPTITRMSTSLFFCMELDKGEYWLQQDLQVRCWTKEHVSWSLGIGFSSVIVWTLGVPIVGFVYLYRNQNSLHKLTFFGRYRMMYQGLKSKYFYWEFLNILRKTFLVCVNVFLNLYSNIFKALLSLIVLTGFLRLQGQLQPYKNPVFNILEEREILTSIVTFFGALFFVSSEISDIIQLVVFIAILLRSIIIEKLVRKRLEKKYPITNMNISVVNLDQYNEERSSKRSFANNSQTKEMTFFKSDKNQEQMNQQVKIIENNSNNNNINRRTQVIKSSKNLIPKVTRVRKIKDTQKEKIEVAYKIIEPNNTKFTQNNAHDISNLVSSNRATQITQVYSSMDMTKTRQDNTFAEDLNPITTFADYNQNLISNQFENKEEWKIKDKNHKTFIKDFQNHKNLKNIKLRNQQSNQEDDRKLNNFFFSPVQSGQIEGTLKSFVRKVKQYKESKKIKKNNIKAQKKQMSQINRDIDIQFEVEKGQIDAAQTKVQYLRPL</sequence>
<feature type="transmembrane region" description="Helical" evidence="2">
    <location>
        <begin position="1593"/>
        <end position="1609"/>
    </location>
</feature>
<keyword evidence="2" id="KW-0812">Transmembrane</keyword>
<feature type="transmembrane region" description="Helical" evidence="2">
    <location>
        <begin position="1650"/>
        <end position="1670"/>
    </location>
</feature>
<dbReference type="OMA" id="NECEASR"/>
<feature type="transmembrane region" description="Helical" evidence="2">
    <location>
        <begin position="1519"/>
        <end position="1540"/>
    </location>
</feature>